<organism evidence="1 2">
    <name type="scientific">Amycolatopsis lurida NRRL 2430</name>
    <dbReference type="NCBI Taxonomy" id="1460371"/>
    <lineage>
        <taxon>Bacteria</taxon>
        <taxon>Bacillati</taxon>
        <taxon>Actinomycetota</taxon>
        <taxon>Actinomycetes</taxon>
        <taxon>Pseudonocardiales</taxon>
        <taxon>Pseudonocardiaceae</taxon>
        <taxon>Amycolatopsis</taxon>
    </lineage>
</organism>
<comment type="caution">
    <text evidence="1">The sequence shown here is derived from an EMBL/GenBank/DDBJ whole genome shotgun (WGS) entry which is preliminary data.</text>
</comment>
<dbReference type="RefSeq" id="WP_034321779.1">
    <property type="nucleotide sequence ID" value="NZ_JFBM01000045.1"/>
</dbReference>
<protein>
    <submittedName>
        <fullName evidence="1">Uncharacterized protein</fullName>
    </submittedName>
</protein>
<dbReference type="Proteomes" id="UP000256220">
    <property type="component" value="Unassembled WGS sequence"/>
</dbReference>
<dbReference type="AlphaFoldDB" id="A0A2P2FI33"/>
<name>A0A2P2FI33_AMYLU</name>
<gene>
    <name evidence="1" type="ORF">BB31_36600</name>
</gene>
<dbReference type="EMBL" id="JFBM01000045">
    <property type="protein sequence ID" value="KFU76369.1"/>
    <property type="molecule type" value="Genomic_DNA"/>
</dbReference>
<evidence type="ECO:0000313" key="2">
    <source>
        <dbReference type="Proteomes" id="UP000256220"/>
    </source>
</evidence>
<proteinExistence type="predicted"/>
<reference evidence="1 2" key="1">
    <citation type="journal article" date="2014" name="Genome Announc.">
        <title>Draft Genome Sequence of Amycolatopsis lurida NRRL 2430, Producer of the Glycopeptide Family Antibiotic Ristocetin.</title>
        <authorList>
            <person name="Kwun M.J."/>
            <person name="Hong H.J."/>
        </authorList>
    </citation>
    <scope>NUCLEOTIDE SEQUENCE [LARGE SCALE GENOMIC DNA]</scope>
    <source>
        <strain evidence="1 2">NRRL 2430</strain>
    </source>
</reference>
<evidence type="ECO:0000313" key="1">
    <source>
        <dbReference type="EMBL" id="KFU76369.1"/>
    </source>
</evidence>
<accession>A0A2P2FI33</accession>
<keyword evidence="2" id="KW-1185">Reference proteome</keyword>
<sequence>MSRLYQRATDLQRCDPHSADMYYLCGALGILSQDCKGAWPYLSTGADLDNDLECLRLLAIASACASDQDTAAYALIGYFREAEPNAEDPLGNVLVRILDYYRLGRNLLHELRTIPRENKAAQDLVDLSLLPCAAPRYAAEQISAGLTPEQREFWFGRALLPGVQRYPPRSGDACQRNAAGARSP</sequence>